<dbReference type="EMBL" id="AP025628">
    <property type="protein sequence ID" value="BDG60585.1"/>
    <property type="molecule type" value="Genomic_DNA"/>
</dbReference>
<dbReference type="Proteomes" id="UP001163687">
    <property type="component" value="Chromosome"/>
</dbReference>
<keyword evidence="2" id="KW-1185">Reference proteome</keyword>
<evidence type="ECO:0000313" key="2">
    <source>
        <dbReference type="Proteomes" id="UP001163687"/>
    </source>
</evidence>
<organism evidence="1 2">
    <name type="scientific">Caldinitratiruptor microaerophilus</name>
    <dbReference type="NCBI Taxonomy" id="671077"/>
    <lineage>
        <taxon>Bacteria</taxon>
        <taxon>Bacillati</taxon>
        <taxon>Bacillota</taxon>
        <taxon>Clostridia</taxon>
        <taxon>Eubacteriales</taxon>
        <taxon>Symbiobacteriaceae</taxon>
        <taxon>Caldinitratiruptor</taxon>
    </lineage>
</organism>
<dbReference type="AlphaFoldDB" id="A0AA35CJT8"/>
<dbReference type="KEGG" id="cmic:caldi_16750"/>
<reference evidence="1" key="1">
    <citation type="submission" date="2022-03" db="EMBL/GenBank/DDBJ databases">
        <title>Complete genome sequence of Caldinitratiruptor microaerophilus.</title>
        <authorList>
            <person name="Mukaiyama R."/>
            <person name="Nishiyama T."/>
            <person name="Ueda K."/>
        </authorList>
    </citation>
    <scope>NUCLEOTIDE SEQUENCE</scope>
    <source>
        <strain evidence="1">JCM 16183</strain>
    </source>
</reference>
<dbReference type="RefSeq" id="WP_264844598.1">
    <property type="nucleotide sequence ID" value="NZ_AP025628.1"/>
</dbReference>
<protein>
    <submittedName>
        <fullName evidence="1">Uncharacterized protein</fullName>
    </submittedName>
</protein>
<proteinExistence type="predicted"/>
<name>A0AA35CJT8_9FIRM</name>
<evidence type="ECO:0000313" key="1">
    <source>
        <dbReference type="EMBL" id="BDG60585.1"/>
    </source>
</evidence>
<sequence>MRCPNCGSASIGRVGTEQYYCWDCCVEFNVAGSGVRIFHLDAEGELIAAGPENVPGPAEPTPRPGPA</sequence>
<accession>A0AA35CJT8</accession>
<gene>
    <name evidence="1" type="ORF">caldi_16750</name>
</gene>